<keyword evidence="1" id="KW-1133">Transmembrane helix</keyword>
<organism evidence="2 3">
    <name type="scientific">Leyella stercorea</name>
    <dbReference type="NCBI Taxonomy" id="363265"/>
    <lineage>
        <taxon>Bacteria</taxon>
        <taxon>Pseudomonadati</taxon>
        <taxon>Bacteroidota</taxon>
        <taxon>Bacteroidia</taxon>
        <taxon>Bacteroidales</taxon>
        <taxon>Prevotellaceae</taxon>
        <taxon>Leyella</taxon>
    </lineage>
</organism>
<proteinExistence type="predicted"/>
<keyword evidence="3" id="KW-1185">Reference proteome</keyword>
<name>A0A3R6FD02_9BACT</name>
<reference evidence="2 3" key="1">
    <citation type="submission" date="2018-08" db="EMBL/GenBank/DDBJ databases">
        <title>A genome reference for cultivated species of the human gut microbiota.</title>
        <authorList>
            <person name="Zou Y."/>
            <person name="Xue W."/>
            <person name="Luo G."/>
        </authorList>
    </citation>
    <scope>NUCLEOTIDE SEQUENCE [LARGE SCALE GENOMIC DNA]</scope>
    <source>
        <strain evidence="2 3">AF42-9</strain>
    </source>
</reference>
<keyword evidence="1" id="KW-0812">Transmembrane</keyword>
<dbReference type="Proteomes" id="UP000286598">
    <property type="component" value="Unassembled WGS sequence"/>
</dbReference>
<dbReference type="AlphaFoldDB" id="A0A3R6FD02"/>
<dbReference type="EMBL" id="QRNO01000081">
    <property type="protein sequence ID" value="RHK47775.1"/>
    <property type="molecule type" value="Genomic_DNA"/>
</dbReference>
<evidence type="ECO:0000313" key="2">
    <source>
        <dbReference type="EMBL" id="RHK47775.1"/>
    </source>
</evidence>
<sequence length="229" mass="26212">METNNLKQDKQTTPHTDKSRFGLMAVLKRVPLSIWLKLTFVVLIVSIVVYLISSIKTVVTTTNTTVPDVVKNEKIDVTPTMIRSIEQIGEWSFLEINDEELVDTVRRGIFSNDELVRIYYGTLRLGINLKDAKEGWLSMSGDTLVAKLPPVRLLDNDFIDETRTRSFIASGKWSSVDRKEMYDRAVQKMRQRCLTKKNYAAAQLNAKEQFGQMLRSMGFEKTRVEIGSK</sequence>
<accession>A0A3R6FD02</accession>
<gene>
    <name evidence="2" type="ORF">DW060_11720</name>
</gene>
<evidence type="ECO:0000256" key="1">
    <source>
        <dbReference type="SAM" id="Phobius"/>
    </source>
</evidence>
<comment type="caution">
    <text evidence="2">The sequence shown here is derived from an EMBL/GenBank/DDBJ whole genome shotgun (WGS) entry which is preliminary data.</text>
</comment>
<feature type="transmembrane region" description="Helical" evidence="1">
    <location>
        <begin position="34"/>
        <end position="53"/>
    </location>
</feature>
<protein>
    <submittedName>
        <fullName evidence="2">DUF4230 domain-containing protein</fullName>
    </submittedName>
</protein>
<keyword evidence="1" id="KW-0472">Membrane</keyword>
<evidence type="ECO:0000313" key="3">
    <source>
        <dbReference type="Proteomes" id="UP000286598"/>
    </source>
</evidence>
<dbReference type="RefSeq" id="WP_118355976.1">
    <property type="nucleotide sequence ID" value="NZ_DAWCTX010000009.1"/>
</dbReference>
<dbReference type="Pfam" id="PF14014">
    <property type="entry name" value="DUF4230"/>
    <property type="match status" value="1"/>
</dbReference>
<dbReference type="OrthoDB" id="1079857at2"/>
<dbReference type="InterPro" id="IPR025324">
    <property type="entry name" value="DUF4230"/>
</dbReference>